<dbReference type="GO" id="GO:0005737">
    <property type="term" value="C:cytoplasm"/>
    <property type="evidence" value="ECO:0007669"/>
    <property type="project" value="UniProtKB-SubCell"/>
</dbReference>
<dbReference type="InterPro" id="IPR011009">
    <property type="entry name" value="Kinase-like_dom_sf"/>
</dbReference>
<reference evidence="7" key="1">
    <citation type="journal article" date="2023" name="Mol. Biol. Evol.">
        <title>Third-Generation Sequencing Reveals the Adaptive Role of the Epigenome in Three Deep-Sea Polychaetes.</title>
        <authorList>
            <person name="Perez M."/>
            <person name="Aroh O."/>
            <person name="Sun Y."/>
            <person name="Lan Y."/>
            <person name="Juniper S.K."/>
            <person name="Young C.R."/>
            <person name="Angers B."/>
            <person name="Qian P.Y."/>
        </authorList>
    </citation>
    <scope>NUCLEOTIDE SEQUENCE</scope>
    <source>
        <strain evidence="7">P08H-3</strain>
    </source>
</reference>
<evidence type="ECO:0000313" key="8">
    <source>
        <dbReference type="Proteomes" id="UP001208570"/>
    </source>
</evidence>
<feature type="domain" description="Protein kinase" evidence="6">
    <location>
        <begin position="1"/>
        <end position="237"/>
    </location>
</feature>
<feature type="compositionally biased region" description="Basic and acidic residues" evidence="5">
    <location>
        <begin position="275"/>
        <end position="294"/>
    </location>
</feature>
<evidence type="ECO:0000256" key="5">
    <source>
        <dbReference type="SAM" id="MobiDB-lite"/>
    </source>
</evidence>
<evidence type="ECO:0000256" key="2">
    <source>
        <dbReference type="ARBA" id="ARBA00022490"/>
    </source>
</evidence>
<evidence type="ECO:0000256" key="4">
    <source>
        <dbReference type="ARBA" id="ARBA00022840"/>
    </source>
</evidence>
<dbReference type="FunFam" id="1.10.510.10:FF:000261">
    <property type="entry name" value="cyclin-dependent kinase-like 2 isoform X2"/>
    <property type="match status" value="1"/>
</dbReference>
<evidence type="ECO:0000259" key="6">
    <source>
        <dbReference type="PROSITE" id="PS50011"/>
    </source>
</evidence>
<dbReference type="InterPro" id="IPR008271">
    <property type="entry name" value="Ser/Thr_kinase_AS"/>
</dbReference>
<dbReference type="PROSITE" id="PS00108">
    <property type="entry name" value="PROTEIN_KINASE_ST"/>
    <property type="match status" value="1"/>
</dbReference>
<keyword evidence="3" id="KW-0547">Nucleotide-binding</keyword>
<dbReference type="AlphaFoldDB" id="A0AAD9MX30"/>
<dbReference type="Proteomes" id="UP001208570">
    <property type="component" value="Unassembled WGS sequence"/>
</dbReference>
<dbReference type="PANTHER" id="PTHR24055">
    <property type="entry name" value="MITOGEN-ACTIVATED PROTEIN KINASE"/>
    <property type="match status" value="1"/>
</dbReference>
<keyword evidence="8" id="KW-1185">Reference proteome</keyword>
<feature type="compositionally biased region" description="Polar residues" evidence="5">
    <location>
        <begin position="447"/>
        <end position="457"/>
    </location>
</feature>
<feature type="compositionally biased region" description="Basic and acidic residues" evidence="5">
    <location>
        <begin position="254"/>
        <end position="263"/>
    </location>
</feature>
<keyword evidence="2" id="KW-0963">Cytoplasm</keyword>
<dbReference type="GO" id="GO:0005524">
    <property type="term" value="F:ATP binding"/>
    <property type="evidence" value="ECO:0007669"/>
    <property type="project" value="UniProtKB-KW"/>
</dbReference>
<dbReference type="InterPro" id="IPR050117">
    <property type="entry name" value="MAPK"/>
</dbReference>
<dbReference type="Gene3D" id="3.30.200.20">
    <property type="entry name" value="Phosphorylase Kinase, domain 1"/>
    <property type="match status" value="1"/>
</dbReference>
<evidence type="ECO:0000256" key="1">
    <source>
        <dbReference type="ARBA" id="ARBA00004496"/>
    </source>
</evidence>
<proteinExistence type="predicted"/>
<dbReference type="EMBL" id="JAODUP010000472">
    <property type="protein sequence ID" value="KAK2148987.1"/>
    <property type="molecule type" value="Genomic_DNA"/>
</dbReference>
<feature type="region of interest" description="Disordered" evidence="5">
    <location>
        <begin position="254"/>
        <end position="363"/>
    </location>
</feature>
<name>A0AAD9MX30_9ANNE</name>
<organism evidence="7 8">
    <name type="scientific">Paralvinella palmiformis</name>
    <dbReference type="NCBI Taxonomy" id="53620"/>
    <lineage>
        <taxon>Eukaryota</taxon>
        <taxon>Metazoa</taxon>
        <taxon>Spiralia</taxon>
        <taxon>Lophotrochozoa</taxon>
        <taxon>Annelida</taxon>
        <taxon>Polychaeta</taxon>
        <taxon>Sedentaria</taxon>
        <taxon>Canalipalpata</taxon>
        <taxon>Terebellida</taxon>
        <taxon>Terebelliformia</taxon>
        <taxon>Alvinellidae</taxon>
        <taxon>Paralvinella</taxon>
    </lineage>
</organism>
<evidence type="ECO:0000256" key="3">
    <source>
        <dbReference type="ARBA" id="ARBA00022741"/>
    </source>
</evidence>
<feature type="region of interest" description="Disordered" evidence="5">
    <location>
        <begin position="399"/>
        <end position="457"/>
    </location>
</feature>
<feature type="compositionally biased region" description="Basic and acidic residues" evidence="5">
    <location>
        <begin position="399"/>
        <end position="429"/>
    </location>
</feature>
<gene>
    <name evidence="7" type="ORF">LSH36_472g00013</name>
</gene>
<comment type="subcellular location">
    <subcellularLocation>
        <location evidence="1">Cytoplasm</location>
    </subcellularLocation>
</comment>
<sequence length="457" mass="52103">MLSSFQQLRHENLVNLIEVFRRKKRLYLVFEFVDHTVLDDLEKYPQGLDEGMVRRVLWQVLKGIEFCHLHNIIHRDIKPENILVSRSGIVKLCDFGFARTLAQPGEAYTDYVATRWYRSPELLVGDTKYGRAVDIWAVGCLLAEMLTGEPLFPGDSDIDQLFHIVRCFGNLTPRHREVFHKNPLFVGMRLPEARDIEPLEKRFPRISKLSLDLMKQCLHLDANDRPTCSQLLRHEFFTKDGFAQRFQQELKSRIQKENQEKPLLRHSRNNSTTEKGNKENSNHDDSQDNKDAGGRKKKKKDIKDGDGEKIKRKLPDPEKFIKKSSPPVSNPAAGLPAAMSTTPSKPVQNGEGCSEPATPLANDKVKKGQVGYNKKNTTPNQPVVNLASPQPILQAEKTSLHEKTLHYDKMTNTKKWNNRDDGKADRDKGGLSLPEVKGAEGQVLSRMASNLKLQDHY</sequence>
<evidence type="ECO:0000313" key="7">
    <source>
        <dbReference type="EMBL" id="KAK2148987.1"/>
    </source>
</evidence>
<dbReference type="GO" id="GO:0004672">
    <property type="term" value="F:protein kinase activity"/>
    <property type="evidence" value="ECO:0007669"/>
    <property type="project" value="InterPro"/>
</dbReference>
<dbReference type="SUPFAM" id="SSF56112">
    <property type="entry name" value="Protein kinase-like (PK-like)"/>
    <property type="match status" value="1"/>
</dbReference>
<dbReference type="InterPro" id="IPR000719">
    <property type="entry name" value="Prot_kinase_dom"/>
</dbReference>
<dbReference type="Gene3D" id="1.10.510.10">
    <property type="entry name" value="Transferase(Phosphotransferase) domain 1"/>
    <property type="match status" value="1"/>
</dbReference>
<accession>A0AAD9MX30</accession>
<dbReference type="PROSITE" id="PS50011">
    <property type="entry name" value="PROTEIN_KINASE_DOM"/>
    <property type="match status" value="1"/>
</dbReference>
<dbReference type="Pfam" id="PF00069">
    <property type="entry name" value="Pkinase"/>
    <property type="match status" value="1"/>
</dbReference>
<dbReference type="SMART" id="SM00220">
    <property type="entry name" value="S_TKc"/>
    <property type="match status" value="1"/>
</dbReference>
<keyword evidence="4" id="KW-0067">ATP-binding</keyword>
<feature type="compositionally biased region" description="Basic and acidic residues" evidence="5">
    <location>
        <begin position="301"/>
        <end position="321"/>
    </location>
</feature>
<comment type="caution">
    <text evidence="7">The sequence shown here is derived from an EMBL/GenBank/DDBJ whole genome shotgun (WGS) entry which is preliminary data.</text>
</comment>
<protein>
    <recommendedName>
        <fullName evidence="6">Protein kinase domain-containing protein</fullName>
    </recommendedName>
</protein>